<comment type="subcellular location">
    <subcellularLocation>
        <location evidence="1 12">Cell membrane</location>
        <topology evidence="1 12">Multi-pass membrane protein</topology>
    </subcellularLocation>
</comment>
<feature type="domain" description="Peptidase M48" evidence="13">
    <location>
        <begin position="68"/>
        <end position="279"/>
    </location>
</feature>
<protein>
    <recommendedName>
        <fullName evidence="12">Protease HtpX homolog</fullName>
        <ecNumber evidence="12">3.4.24.-</ecNumber>
    </recommendedName>
</protein>
<dbReference type="Pfam" id="PF01435">
    <property type="entry name" value="Peptidase_M48"/>
    <property type="match status" value="1"/>
</dbReference>
<dbReference type="InterPro" id="IPR050083">
    <property type="entry name" value="HtpX_protease"/>
</dbReference>
<dbReference type="HAMAP" id="MF_00188">
    <property type="entry name" value="Pept_M48_protease_HtpX"/>
    <property type="match status" value="1"/>
</dbReference>
<feature type="binding site" evidence="12">
    <location>
        <position position="126"/>
    </location>
    <ligand>
        <name>Zn(2+)</name>
        <dbReference type="ChEBI" id="CHEBI:29105"/>
        <note>catalytic</note>
    </ligand>
</feature>
<feature type="active site" evidence="12">
    <location>
        <position position="127"/>
    </location>
</feature>
<dbReference type="PANTHER" id="PTHR43221:SF1">
    <property type="entry name" value="PROTEASE HTPX"/>
    <property type="match status" value="1"/>
</dbReference>
<dbReference type="AlphaFoldDB" id="A0A0G0T5F9"/>
<feature type="transmembrane region" description="Helical" evidence="12">
    <location>
        <begin position="26"/>
        <end position="43"/>
    </location>
</feature>
<evidence type="ECO:0000256" key="12">
    <source>
        <dbReference type="HAMAP-Rule" id="MF_00188"/>
    </source>
</evidence>
<dbReference type="EC" id="3.4.24.-" evidence="12"/>
<evidence type="ECO:0000256" key="2">
    <source>
        <dbReference type="ARBA" id="ARBA00009779"/>
    </source>
</evidence>
<feature type="transmembrane region" description="Helical" evidence="12">
    <location>
        <begin position="176"/>
        <end position="195"/>
    </location>
</feature>
<dbReference type="InterPro" id="IPR001915">
    <property type="entry name" value="Peptidase_M48"/>
</dbReference>
<dbReference type="CDD" id="cd07340">
    <property type="entry name" value="M48B_Htpx_like"/>
    <property type="match status" value="1"/>
</dbReference>
<evidence type="ECO:0000256" key="4">
    <source>
        <dbReference type="ARBA" id="ARBA00022670"/>
    </source>
</evidence>
<keyword evidence="4 12" id="KW-0645">Protease</keyword>
<dbReference type="EMBL" id="LBZM01000009">
    <property type="protein sequence ID" value="KKR72224.1"/>
    <property type="molecule type" value="Genomic_DNA"/>
</dbReference>
<proteinExistence type="inferred from homology"/>
<evidence type="ECO:0000256" key="8">
    <source>
        <dbReference type="ARBA" id="ARBA00022833"/>
    </source>
</evidence>
<keyword evidence="10 12" id="KW-0482">Metalloprotease</keyword>
<dbReference type="InterPro" id="IPR022919">
    <property type="entry name" value="Pept_M48_protease_HtpX"/>
</dbReference>
<evidence type="ECO:0000259" key="13">
    <source>
        <dbReference type="Pfam" id="PF01435"/>
    </source>
</evidence>
<comment type="caution">
    <text evidence="14">The sequence shown here is derived from an EMBL/GenBank/DDBJ whole genome shotgun (WGS) entry which is preliminary data.</text>
</comment>
<evidence type="ECO:0000256" key="5">
    <source>
        <dbReference type="ARBA" id="ARBA00022692"/>
    </source>
</evidence>
<keyword evidence="6 12" id="KW-0479">Metal-binding</keyword>
<dbReference type="GO" id="GO:0008270">
    <property type="term" value="F:zinc ion binding"/>
    <property type="evidence" value="ECO:0007669"/>
    <property type="project" value="UniProtKB-UniRule"/>
</dbReference>
<keyword evidence="9 12" id="KW-1133">Transmembrane helix</keyword>
<evidence type="ECO:0000256" key="9">
    <source>
        <dbReference type="ARBA" id="ARBA00022989"/>
    </source>
</evidence>
<evidence type="ECO:0000313" key="15">
    <source>
        <dbReference type="Proteomes" id="UP000034664"/>
    </source>
</evidence>
<feature type="binding site" evidence="12">
    <location>
        <position position="204"/>
    </location>
    <ligand>
        <name>Zn(2+)</name>
        <dbReference type="ChEBI" id="CHEBI:29105"/>
        <note>catalytic</note>
    </ligand>
</feature>
<comment type="cofactor">
    <cofactor evidence="12">
        <name>Zn(2+)</name>
        <dbReference type="ChEBI" id="CHEBI:29105"/>
    </cofactor>
    <text evidence="12">Binds 1 zinc ion per subunit.</text>
</comment>
<dbReference type="PANTHER" id="PTHR43221">
    <property type="entry name" value="PROTEASE HTPX"/>
    <property type="match status" value="1"/>
</dbReference>
<feature type="transmembrane region" description="Helical" evidence="12">
    <location>
        <begin position="138"/>
        <end position="156"/>
    </location>
</feature>
<evidence type="ECO:0000256" key="3">
    <source>
        <dbReference type="ARBA" id="ARBA00022475"/>
    </source>
</evidence>
<evidence type="ECO:0000256" key="10">
    <source>
        <dbReference type="ARBA" id="ARBA00023049"/>
    </source>
</evidence>
<dbReference type="GO" id="GO:0006508">
    <property type="term" value="P:proteolysis"/>
    <property type="evidence" value="ECO:0007669"/>
    <property type="project" value="UniProtKB-KW"/>
</dbReference>
<name>A0A0G0T5F9_9BACT</name>
<sequence>MVLFVAFIALLAWVFGEASGYGGSFIGIALIISGTISFTSYWWSDKAVLAMTGAQPADQKVHFDFYTTAENMAIAAGLPKPKLYVIDDPAPNAFATGRDPEHAVVVATTGILECLDRTELEGVIAHELSHIKNFDIRLMAIVTVLVGTVAFVADLFMRNLWWGGRRNNDRSSGSGIFLIVGIILAILSPIVATLIKLAISRKREYLADASGANLTRNPDALADALEKIASNPHMLRNASSSTAHLFIENPFKKKNAGQLFASLFNTHPPLEERIRILRAM</sequence>
<evidence type="ECO:0000256" key="6">
    <source>
        <dbReference type="ARBA" id="ARBA00022723"/>
    </source>
</evidence>
<evidence type="ECO:0000256" key="1">
    <source>
        <dbReference type="ARBA" id="ARBA00004651"/>
    </source>
</evidence>
<keyword evidence="3 12" id="KW-1003">Cell membrane</keyword>
<comment type="similarity">
    <text evidence="2 12">Belongs to the peptidase M48B family.</text>
</comment>
<keyword evidence="5 12" id="KW-0812">Transmembrane</keyword>
<evidence type="ECO:0000256" key="11">
    <source>
        <dbReference type="ARBA" id="ARBA00023136"/>
    </source>
</evidence>
<dbReference type="GO" id="GO:0005886">
    <property type="term" value="C:plasma membrane"/>
    <property type="evidence" value="ECO:0007669"/>
    <property type="project" value="UniProtKB-SubCell"/>
</dbReference>
<gene>
    <name evidence="12" type="primary">htpX</name>
    <name evidence="14" type="ORF">UU14_C0009G0005</name>
</gene>
<dbReference type="Gene3D" id="3.30.2010.10">
    <property type="entry name" value="Metalloproteases ('zincins'), catalytic domain"/>
    <property type="match status" value="1"/>
</dbReference>
<evidence type="ECO:0000313" key="14">
    <source>
        <dbReference type="EMBL" id="KKR72224.1"/>
    </source>
</evidence>
<dbReference type="Proteomes" id="UP000034664">
    <property type="component" value="Unassembled WGS sequence"/>
</dbReference>
<keyword evidence="11 12" id="KW-0472">Membrane</keyword>
<keyword evidence="7 12" id="KW-0378">Hydrolase</keyword>
<dbReference type="PATRIC" id="fig|1618482.3.peg.461"/>
<evidence type="ECO:0000256" key="7">
    <source>
        <dbReference type="ARBA" id="ARBA00022801"/>
    </source>
</evidence>
<dbReference type="GO" id="GO:0004222">
    <property type="term" value="F:metalloendopeptidase activity"/>
    <property type="evidence" value="ECO:0007669"/>
    <property type="project" value="UniProtKB-UniRule"/>
</dbReference>
<accession>A0A0G0T5F9</accession>
<feature type="binding site" evidence="12">
    <location>
        <position position="130"/>
    </location>
    <ligand>
        <name>Zn(2+)</name>
        <dbReference type="ChEBI" id="CHEBI:29105"/>
        <note>catalytic</note>
    </ligand>
</feature>
<keyword evidence="8 12" id="KW-0862">Zinc</keyword>
<reference evidence="14 15" key="1">
    <citation type="journal article" date="2015" name="Nature">
        <title>rRNA introns, odd ribosomes, and small enigmatic genomes across a large radiation of phyla.</title>
        <authorList>
            <person name="Brown C.T."/>
            <person name="Hug L.A."/>
            <person name="Thomas B.C."/>
            <person name="Sharon I."/>
            <person name="Castelle C.J."/>
            <person name="Singh A."/>
            <person name="Wilkins M.J."/>
            <person name="Williams K.H."/>
            <person name="Banfield J.F."/>
        </authorList>
    </citation>
    <scope>NUCLEOTIDE SEQUENCE [LARGE SCALE GENOMIC DNA]</scope>
</reference>
<organism evidence="14 15">
    <name type="scientific">Candidatus Roizmanbacteria bacterium GW2011_GWB1_40_7</name>
    <dbReference type="NCBI Taxonomy" id="1618482"/>
    <lineage>
        <taxon>Bacteria</taxon>
        <taxon>Candidatus Roizmaniibacteriota</taxon>
    </lineage>
</organism>